<proteinExistence type="predicted"/>
<dbReference type="RefSeq" id="WP_183351051.1">
    <property type="nucleotide sequence ID" value="NZ_JACHEO010000011.1"/>
</dbReference>
<gene>
    <name evidence="1" type="ORF">HNQ81_002109</name>
</gene>
<keyword evidence="1" id="KW-0648">Protein biosynthesis</keyword>
<organism evidence="1 2">
    <name type="scientific">Desulfoprunum benzoelyticum</name>
    <dbReference type="NCBI Taxonomy" id="1506996"/>
    <lineage>
        <taxon>Bacteria</taxon>
        <taxon>Pseudomonadati</taxon>
        <taxon>Thermodesulfobacteriota</taxon>
        <taxon>Desulfobulbia</taxon>
        <taxon>Desulfobulbales</taxon>
        <taxon>Desulfobulbaceae</taxon>
        <taxon>Desulfoprunum</taxon>
    </lineage>
</organism>
<dbReference type="AlphaFoldDB" id="A0A840UY39"/>
<evidence type="ECO:0000313" key="1">
    <source>
        <dbReference type="EMBL" id="MBB5348374.1"/>
    </source>
</evidence>
<accession>A0A840UY39</accession>
<sequence>MIISNHAVTRCQQRGIKNQQVDLILEHGTLKSKSGAYECYIPKKIIWNLISEYKRKIQDLENISRANKTLILNENTIITGYNKRNR</sequence>
<dbReference type="EMBL" id="JACHEO010000011">
    <property type="protein sequence ID" value="MBB5348374.1"/>
    <property type="molecule type" value="Genomic_DNA"/>
</dbReference>
<name>A0A840UY39_9BACT</name>
<keyword evidence="1" id="KW-0396">Initiation factor</keyword>
<keyword evidence="2" id="KW-1185">Reference proteome</keyword>
<dbReference type="Proteomes" id="UP000539642">
    <property type="component" value="Unassembled WGS sequence"/>
</dbReference>
<protein>
    <submittedName>
        <fullName evidence="1">Translation initiation factor 2 alpha subunit (eIF-2alpha)</fullName>
    </submittedName>
</protein>
<reference evidence="1 2" key="1">
    <citation type="submission" date="2020-08" db="EMBL/GenBank/DDBJ databases">
        <title>Genomic Encyclopedia of Type Strains, Phase IV (KMG-IV): sequencing the most valuable type-strain genomes for metagenomic binning, comparative biology and taxonomic classification.</title>
        <authorList>
            <person name="Goeker M."/>
        </authorList>
    </citation>
    <scope>NUCLEOTIDE SEQUENCE [LARGE SCALE GENOMIC DNA]</scope>
    <source>
        <strain evidence="1 2">DSM 28570</strain>
    </source>
</reference>
<dbReference type="GO" id="GO:0003743">
    <property type="term" value="F:translation initiation factor activity"/>
    <property type="evidence" value="ECO:0007669"/>
    <property type="project" value="UniProtKB-KW"/>
</dbReference>
<evidence type="ECO:0000313" key="2">
    <source>
        <dbReference type="Proteomes" id="UP000539642"/>
    </source>
</evidence>
<comment type="caution">
    <text evidence="1">The sequence shown here is derived from an EMBL/GenBank/DDBJ whole genome shotgun (WGS) entry which is preliminary data.</text>
</comment>